<feature type="region of interest" description="Disordered" evidence="1">
    <location>
        <begin position="81"/>
        <end position="106"/>
    </location>
</feature>
<reference evidence="2" key="2">
    <citation type="submission" date="2015-07" db="EMBL/GenBank/DDBJ databases">
        <title>Plasmids, circular viruses and viroids from rat gut.</title>
        <authorList>
            <person name="Jorgensen T.J."/>
            <person name="Hansen M.A."/>
            <person name="Xu Z."/>
            <person name="Tabak M.A."/>
            <person name="Sorensen S.J."/>
            <person name="Hansen L.H."/>
        </authorList>
    </citation>
    <scope>NUCLEOTIDE SEQUENCE</scope>
    <source>
        <strain evidence="2">RGFK1104</strain>
    </source>
</reference>
<dbReference type="AlphaFoldDB" id="A0A0H5Q4Z5"/>
<dbReference type="EMBL" id="LN853685">
    <property type="protein sequence ID" value="CRY96474.1"/>
    <property type="molecule type" value="Genomic_DNA"/>
</dbReference>
<organism evidence="2">
    <name type="scientific">uncultured prokaryote</name>
    <dbReference type="NCBI Taxonomy" id="198431"/>
    <lineage>
        <taxon>unclassified sequences</taxon>
        <taxon>environmental samples</taxon>
    </lineage>
</organism>
<feature type="compositionally biased region" description="Basic and acidic residues" evidence="1">
    <location>
        <begin position="83"/>
        <end position="95"/>
    </location>
</feature>
<evidence type="ECO:0000313" key="2">
    <source>
        <dbReference type="EMBL" id="CRY96474.1"/>
    </source>
</evidence>
<dbReference type="InterPro" id="IPR046929">
    <property type="entry name" value="HTH_Tnp"/>
</dbReference>
<reference evidence="2" key="1">
    <citation type="submission" date="2015-06" db="EMBL/GenBank/DDBJ databases">
        <authorList>
            <person name="Joergensen T."/>
        </authorList>
    </citation>
    <scope>NUCLEOTIDE SEQUENCE</scope>
    <source>
        <strain evidence="2">RGFK1104</strain>
    </source>
</reference>
<sequence length="141" mass="16638">MARKMFTQEQVRIMAENPYTLHVSTTQITFTNEFKEEFWQRYQEGDTPRTIMYDLGYDPEVLGRNRLSGIQNVVCKQAVSAKGFHERPQRKRQDASAEGDSTTQAQLRQMQHRLKYLEQEVEFLKKYPQPEIHASEGRSHE</sequence>
<evidence type="ECO:0000256" key="1">
    <source>
        <dbReference type="SAM" id="MobiDB-lite"/>
    </source>
</evidence>
<proteinExistence type="predicted"/>
<name>A0A0H5Q4Z5_9ZZZZ</name>
<dbReference type="Pfam" id="PF20310">
    <property type="entry name" value="HTH_Tnp_2"/>
    <property type="match status" value="1"/>
</dbReference>
<accession>A0A0H5Q4Z5</accession>
<protein>
    <submittedName>
        <fullName evidence="2">Uncharacterized protein</fullName>
    </submittedName>
</protein>